<dbReference type="Pfam" id="PF07396">
    <property type="entry name" value="Porin_O_P"/>
    <property type="match status" value="1"/>
</dbReference>
<evidence type="ECO:0000313" key="3">
    <source>
        <dbReference type="Proteomes" id="UP000297031"/>
    </source>
</evidence>
<organism evidence="2 3">
    <name type="scientific">Muribaculum gordoncarteri</name>
    <dbReference type="NCBI Taxonomy" id="2530390"/>
    <lineage>
        <taxon>Bacteria</taxon>
        <taxon>Pseudomonadati</taxon>
        <taxon>Bacteroidota</taxon>
        <taxon>Bacteroidia</taxon>
        <taxon>Bacteroidales</taxon>
        <taxon>Muribaculaceae</taxon>
        <taxon>Muribaculum</taxon>
    </lineage>
</organism>
<dbReference type="Gene3D" id="2.40.160.10">
    <property type="entry name" value="Porin"/>
    <property type="match status" value="1"/>
</dbReference>
<sequence>MIRFAFFRLLPIVAMFMAGLDAFAADEVDYRPNVHGTIRSRFEVATESGDYRFQVRNARVSIDGMVAPSINYYINTDFCDRGKIKILDVWARMRIMQGLSVQAGQFRMPFGVDPFRGPNSYYFANRSFIGKDVCNVRAVGAKLSYDFSEIPLVVEFGAFNPTTIGDHSGWNKSLAFAGKATYTLGNVKLSTGVQSVIPDSIRANLIDGCVSWSANRWMVEGEYMYKHYTNSSHKPCHAYNFFASYYMPIEAGVFNRLSFQGRFDGMTAHSNGKRNDDGVLITDNPPRNRVTVGATISYYRSKNLFVDLRANYECYFYHHDAVTTPDSGDKAVVELVLRF</sequence>
<dbReference type="AlphaFoldDB" id="A0A4V1D1A7"/>
<dbReference type="SUPFAM" id="SSF56935">
    <property type="entry name" value="Porins"/>
    <property type="match status" value="1"/>
</dbReference>
<proteinExistence type="predicted"/>
<keyword evidence="3" id="KW-1185">Reference proteome</keyword>
<evidence type="ECO:0000313" key="2">
    <source>
        <dbReference type="EMBL" id="QCD34547.1"/>
    </source>
</evidence>
<dbReference type="InterPro" id="IPR023614">
    <property type="entry name" value="Porin_dom_sf"/>
</dbReference>
<gene>
    <name evidence="2" type="ORF">E7746_00945</name>
</gene>
<dbReference type="InterPro" id="IPR010870">
    <property type="entry name" value="Porin_O/P"/>
</dbReference>
<dbReference type="EMBL" id="CP039393">
    <property type="protein sequence ID" value="QCD34547.1"/>
    <property type="molecule type" value="Genomic_DNA"/>
</dbReference>
<accession>A0A4V1D1A7</accession>
<reference evidence="2 3" key="1">
    <citation type="submission" date="2019-02" db="EMBL/GenBank/DDBJ databases">
        <title>Isolation and identification of novel species under the genus Muribaculum.</title>
        <authorList>
            <person name="Miyake S."/>
            <person name="Ding Y."/>
            <person name="Low A."/>
            <person name="Soh M."/>
            <person name="Seedorf H."/>
        </authorList>
    </citation>
    <scope>NUCLEOTIDE SEQUENCE [LARGE SCALE GENOMIC DNA]</scope>
    <source>
        <strain evidence="2 3">TLL-A4</strain>
    </source>
</reference>
<feature type="chain" id="PRO_5021006506" evidence="1">
    <location>
        <begin position="25"/>
        <end position="339"/>
    </location>
</feature>
<evidence type="ECO:0000256" key="1">
    <source>
        <dbReference type="SAM" id="SignalP"/>
    </source>
</evidence>
<dbReference type="Proteomes" id="UP000297031">
    <property type="component" value="Chromosome"/>
</dbReference>
<protein>
    <submittedName>
        <fullName evidence="2">Porin</fullName>
    </submittedName>
</protein>
<keyword evidence="1" id="KW-0732">Signal</keyword>
<name>A0A4V1D1A7_9BACT</name>
<dbReference type="KEGG" id="mgod:E7746_00945"/>
<dbReference type="OrthoDB" id="1004895at2"/>
<dbReference type="RefSeq" id="WP_136409552.1">
    <property type="nucleotide sequence ID" value="NZ_CP039393.1"/>
</dbReference>
<feature type="signal peptide" evidence="1">
    <location>
        <begin position="1"/>
        <end position="24"/>
    </location>
</feature>